<keyword evidence="3" id="KW-0472">Membrane</keyword>
<protein>
    <submittedName>
        <fullName evidence="4">Prepilin-type N-terminal cleavage/methylation domain-containing protein</fullName>
    </submittedName>
</protein>
<proteinExistence type="predicted"/>
<accession>A0A1H6XEZ7</accession>
<evidence type="ECO:0000313" key="4">
    <source>
        <dbReference type="EMBL" id="SEJ25237.1"/>
    </source>
</evidence>
<reference evidence="5" key="1">
    <citation type="submission" date="2016-10" db="EMBL/GenBank/DDBJ databases">
        <authorList>
            <person name="Varghese N."/>
            <person name="Submissions S."/>
        </authorList>
    </citation>
    <scope>NUCLEOTIDE SEQUENCE [LARGE SCALE GENOMIC DNA]</scope>
    <source>
        <strain evidence="5">CGMCC 1.6763</strain>
    </source>
</reference>
<keyword evidence="3" id="KW-1133">Transmembrane helix</keyword>
<dbReference type="AlphaFoldDB" id="A0A1H6XEZ7"/>
<dbReference type="Pfam" id="PF07963">
    <property type="entry name" value="N_methyl"/>
    <property type="match status" value="1"/>
</dbReference>
<dbReference type="STRING" id="426757.SAMN04488127_1402"/>
<name>A0A1H6XEZ7_9BACL</name>
<dbReference type="OrthoDB" id="9860070at2"/>
<dbReference type="GO" id="GO:0030420">
    <property type="term" value="P:establishment of competence for transformation"/>
    <property type="evidence" value="ECO:0007669"/>
    <property type="project" value="UniProtKB-KW"/>
</dbReference>
<comment type="subcellular location">
    <subcellularLocation>
        <location evidence="1">Cell surface</location>
    </subcellularLocation>
</comment>
<dbReference type="NCBIfam" id="TIGR02532">
    <property type="entry name" value="IV_pilin_GFxxxE"/>
    <property type="match status" value="1"/>
</dbReference>
<dbReference type="EMBL" id="FNZF01000002">
    <property type="protein sequence ID" value="SEJ25237.1"/>
    <property type="molecule type" value="Genomic_DNA"/>
</dbReference>
<sequence length="178" mass="20041">MKMKRLRSENGVTLVELLAALVLISLVVLLINSVFLFTQNSAGSISKESDVQQDMLLAMKMMTRDIRSADQPKVIVVGGRKELVINETETYRFKNGELLKNQTPVAANLESFDVCHPPVGMFYPDKELKCDRNPDSDTELDTERIIIILEGPDNRSGNHRILTTEIIVRNVNDEETLP</sequence>
<organism evidence="4 5">
    <name type="scientific">Bhargavaea ginsengi</name>
    <dbReference type="NCBI Taxonomy" id="426757"/>
    <lineage>
        <taxon>Bacteria</taxon>
        <taxon>Bacillati</taxon>
        <taxon>Bacillota</taxon>
        <taxon>Bacilli</taxon>
        <taxon>Bacillales</taxon>
        <taxon>Caryophanaceae</taxon>
        <taxon>Bhargavaea</taxon>
    </lineage>
</organism>
<dbReference type="InterPro" id="IPR012902">
    <property type="entry name" value="N_methyl_site"/>
</dbReference>
<evidence type="ECO:0000256" key="1">
    <source>
        <dbReference type="ARBA" id="ARBA00004241"/>
    </source>
</evidence>
<keyword evidence="5" id="KW-1185">Reference proteome</keyword>
<evidence type="ECO:0000313" key="5">
    <source>
        <dbReference type="Proteomes" id="UP000199200"/>
    </source>
</evidence>
<dbReference type="Proteomes" id="UP000199200">
    <property type="component" value="Unassembled WGS sequence"/>
</dbReference>
<gene>
    <name evidence="4" type="ORF">SAMN04488127_1402</name>
</gene>
<keyword evidence="3" id="KW-0812">Transmembrane</keyword>
<feature type="transmembrane region" description="Helical" evidence="3">
    <location>
        <begin position="12"/>
        <end position="37"/>
    </location>
</feature>
<evidence type="ECO:0000256" key="2">
    <source>
        <dbReference type="ARBA" id="ARBA00023287"/>
    </source>
</evidence>
<dbReference type="GO" id="GO:0009986">
    <property type="term" value="C:cell surface"/>
    <property type="evidence" value="ECO:0007669"/>
    <property type="project" value="UniProtKB-SubCell"/>
</dbReference>
<keyword evidence="2" id="KW-0178">Competence</keyword>
<evidence type="ECO:0000256" key="3">
    <source>
        <dbReference type="SAM" id="Phobius"/>
    </source>
</evidence>
<dbReference type="RefSeq" id="WP_092051406.1">
    <property type="nucleotide sequence ID" value="NZ_FNZF01000002.1"/>
</dbReference>